<dbReference type="PROSITE" id="PS51330">
    <property type="entry name" value="DHFR_2"/>
    <property type="match status" value="1"/>
</dbReference>
<accession>A0A1H9WII4</accession>
<dbReference type="UniPathway" id="UPA00077">
    <property type="reaction ID" value="UER00158"/>
</dbReference>
<dbReference type="EMBL" id="FOGI01000010">
    <property type="protein sequence ID" value="SES33654.1"/>
    <property type="molecule type" value="Genomic_DNA"/>
</dbReference>
<comment type="catalytic activity">
    <reaction evidence="7">
        <text>(6S)-5,6,7,8-tetrahydrofolate + NADP(+) = 7,8-dihydrofolate + NADPH + H(+)</text>
        <dbReference type="Rhea" id="RHEA:15009"/>
        <dbReference type="ChEBI" id="CHEBI:15378"/>
        <dbReference type="ChEBI" id="CHEBI:57451"/>
        <dbReference type="ChEBI" id="CHEBI:57453"/>
        <dbReference type="ChEBI" id="CHEBI:57783"/>
        <dbReference type="ChEBI" id="CHEBI:58349"/>
        <dbReference type="EC" id="1.5.1.3"/>
    </reaction>
</comment>
<comment type="function">
    <text evidence="7">Key enzyme in folate metabolism. Catalyzes an essential reaction for de novo glycine and purine synthesis, and for DNA precursor synthesis.</text>
</comment>
<evidence type="ECO:0000313" key="10">
    <source>
        <dbReference type="EMBL" id="SES33654.1"/>
    </source>
</evidence>
<evidence type="ECO:0000256" key="5">
    <source>
        <dbReference type="ARBA" id="ARBA00022857"/>
    </source>
</evidence>
<reference evidence="11" key="1">
    <citation type="submission" date="2016-10" db="EMBL/GenBank/DDBJ databases">
        <authorList>
            <person name="Varghese N."/>
            <person name="Submissions S."/>
        </authorList>
    </citation>
    <scope>NUCLEOTIDE SEQUENCE [LARGE SCALE GENOMIC DNA]</scope>
    <source>
        <strain evidence="11">DSM 44260</strain>
    </source>
</reference>
<dbReference type="GO" id="GO:0046654">
    <property type="term" value="P:tetrahydrofolate biosynthetic process"/>
    <property type="evidence" value="ECO:0007669"/>
    <property type="project" value="UniProtKB-UniPathway"/>
</dbReference>
<gene>
    <name evidence="10" type="ORF">SAMN04487818_110237</name>
</gene>
<dbReference type="Proteomes" id="UP000199051">
    <property type="component" value="Unassembled WGS sequence"/>
</dbReference>
<comment type="pathway">
    <text evidence="1 7">Cofactor biosynthesis; tetrahydrofolate biosynthesis; 5,6,7,8-tetrahydrofolate from 7,8-dihydrofolate: step 1/1.</text>
</comment>
<comment type="similarity">
    <text evidence="2 7 8">Belongs to the dihydrofolate reductase family.</text>
</comment>
<dbReference type="SUPFAM" id="SSF53597">
    <property type="entry name" value="Dihydrofolate reductase-like"/>
    <property type="match status" value="1"/>
</dbReference>
<feature type="domain" description="DHFR" evidence="9">
    <location>
        <begin position="2"/>
        <end position="163"/>
    </location>
</feature>
<keyword evidence="4 7" id="KW-0554">One-carbon metabolism</keyword>
<dbReference type="PANTHER" id="PTHR48069">
    <property type="entry name" value="DIHYDROFOLATE REDUCTASE"/>
    <property type="match status" value="1"/>
</dbReference>
<name>A0A1H9WII4_9PSEU</name>
<dbReference type="InterPro" id="IPR001796">
    <property type="entry name" value="DHFR_dom"/>
</dbReference>
<dbReference type="EC" id="1.5.1.3" evidence="3 7"/>
<dbReference type="Pfam" id="PF00186">
    <property type="entry name" value="DHFR_1"/>
    <property type="match status" value="1"/>
</dbReference>
<dbReference type="AlphaFoldDB" id="A0A1H9WII4"/>
<dbReference type="GO" id="GO:0004146">
    <property type="term" value="F:dihydrofolate reductase activity"/>
    <property type="evidence" value="ECO:0007669"/>
    <property type="project" value="UniProtKB-EC"/>
</dbReference>
<dbReference type="GO" id="GO:0005829">
    <property type="term" value="C:cytosol"/>
    <property type="evidence" value="ECO:0007669"/>
    <property type="project" value="TreeGrafter"/>
</dbReference>
<dbReference type="InterPro" id="IPR024072">
    <property type="entry name" value="DHFR-like_dom_sf"/>
</dbReference>
<dbReference type="GO" id="GO:0006730">
    <property type="term" value="P:one-carbon metabolic process"/>
    <property type="evidence" value="ECO:0007669"/>
    <property type="project" value="UniProtKB-KW"/>
</dbReference>
<dbReference type="RefSeq" id="WP_092782953.1">
    <property type="nucleotide sequence ID" value="NZ_FOGI01000010.1"/>
</dbReference>
<dbReference type="PIRSF" id="PIRSF000194">
    <property type="entry name" value="DHFR"/>
    <property type="match status" value="1"/>
</dbReference>
<dbReference type="InterPro" id="IPR017925">
    <property type="entry name" value="DHFR_CS"/>
</dbReference>
<proteinExistence type="inferred from homology"/>
<keyword evidence="6 7" id="KW-0560">Oxidoreductase</keyword>
<evidence type="ECO:0000256" key="2">
    <source>
        <dbReference type="ARBA" id="ARBA00009539"/>
    </source>
</evidence>
<dbReference type="PROSITE" id="PS00075">
    <property type="entry name" value="DHFR_1"/>
    <property type="match status" value="1"/>
</dbReference>
<evidence type="ECO:0000313" key="11">
    <source>
        <dbReference type="Proteomes" id="UP000199051"/>
    </source>
</evidence>
<protein>
    <recommendedName>
        <fullName evidence="3 7">Dihydrofolate reductase</fullName>
        <ecNumber evidence="3 7">1.5.1.3</ecNumber>
    </recommendedName>
</protein>
<sequence length="164" mass="18049">MSVGLIWAQSTNGVLGSNGTIPWYLPEDLSRFRQKTAGAAVIMGRRTWDSLPARFRPLPGRRNIVLTRQDDWRAEGAEVADSLAAALAVVPSGPRWVIGGGEIYRVAIEWATQVHVTHVAGTFHGDAHAPSLDTGWQLTDVEPSTGWLNSSTGLRYRYCEYTRT</sequence>
<keyword evidence="11" id="KW-1185">Reference proteome</keyword>
<evidence type="ECO:0000256" key="6">
    <source>
        <dbReference type="ARBA" id="ARBA00023002"/>
    </source>
</evidence>
<evidence type="ECO:0000256" key="1">
    <source>
        <dbReference type="ARBA" id="ARBA00004903"/>
    </source>
</evidence>
<evidence type="ECO:0000259" key="9">
    <source>
        <dbReference type="PROSITE" id="PS51330"/>
    </source>
</evidence>
<dbReference type="GO" id="GO:0050661">
    <property type="term" value="F:NADP binding"/>
    <property type="evidence" value="ECO:0007669"/>
    <property type="project" value="InterPro"/>
</dbReference>
<dbReference type="GO" id="GO:0046452">
    <property type="term" value="P:dihydrofolate metabolic process"/>
    <property type="evidence" value="ECO:0007669"/>
    <property type="project" value="TreeGrafter"/>
</dbReference>
<dbReference type="GO" id="GO:0046655">
    <property type="term" value="P:folic acid metabolic process"/>
    <property type="evidence" value="ECO:0007669"/>
    <property type="project" value="TreeGrafter"/>
</dbReference>
<evidence type="ECO:0000256" key="3">
    <source>
        <dbReference type="ARBA" id="ARBA00012856"/>
    </source>
</evidence>
<organism evidence="10 11">
    <name type="scientific">Actinokineospora terrae</name>
    <dbReference type="NCBI Taxonomy" id="155974"/>
    <lineage>
        <taxon>Bacteria</taxon>
        <taxon>Bacillati</taxon>
        <taxon>Actinomycetota</taxon>
        <taxon>Actinomycetes</taxon>
        <taxon>Pseudonocardiales</taxon>
        <taxon>Pseudonocardiaceae</taxon>
        <taxon>Actinokineospora</taxon>
    </lineage>
</organism>
<keyword evidence="5 7" id="KW-0521">NADP</keyword>
<dbReference type="PANTHER" id="PTHR48069:SF3">
    <property type="entry name" value="DIHYDROFOLATE REDUCTASE"/>
    <property type="match status" value="1"/>
</dbReference>
<evidence type="ECO:0000256" key="7">
    <source>
        <dbReference type="PIRNR" id="PIRNR000194"/>
    </source>
</evidence>
<dbReference type="CDD" id="cd00209">
    <property type="entry name" value="DHFR"/>
    <property type="match status" value="1"/>
</dbReference>
<dbReference type="STRING" id="155974.SAMN04487818_110237"/>
<evidence type="ECO:0000256" key="4">
    <source>
        <dbReference type="ARBA" id="ARBA00022563"/>
    </source>
</evidence>
<dbReference type="PRINTS" id="PR00070">
    <property type="entry name" value="DHFR"/>
</dbReference>
<dbReference type="InterPro" id="IPR012259">
    <property type="entry name" value="DHFR"/>
</dbReference>
<evidence type="ECO:0000256" key="8">
    <source>
        <dbReference type="RuleBase" id="RU004474"/>
    </source>
</evidence>
<dbReference type="Gene3D" id="3.40.430.10">
    <property type="entry name" value="Dihydrofolate Reductase, subunit A"/>
    <property type="match status" value="1"/>
</dbReference>